<organism evidence="2">
    <name type="scientific">Spongospora subterranea</name>
    <dbReference type="NCBI Taxonomy" id="70186"/>
    <lineage>
        <taxon>Eukaryota</taxon>
        <taxon>Sar</taxon>
        <taxon>Rhizaria</taxon>
        <taxon>Endomyxa</taxon>
        <taxon>Phytomyxea</taxon>
        <taxon>Plasmodiophorida</taxon>
        <taxon>Plasmodiophoridae</taxon>
        <taxon>Spongospora</taxon>
    </lineage>
</organism>
<protein>
    <submittedName>
        <fullName evidence="2">Uncharacterized protein</fullName>
    </submittedName>
</protein>
<evidence type="ECO:0000256" key="1">
    <source>
        <dbReference type="SAM" id="Phobius"/>
    </source>
</evidence>
<accession>A0A0H5R486</accession>
<proteinExistence type="predicted"/>
<dbReference type="AlphaFoldDB" id="A0A0H5R486"/>
<reference evidence="2" key="1">
    <citation type="submission" date="2015-04" db="EMBL/GenBank/DDBJ databases">
        <title>The genome sequence of the plant pathogenic Rhizarian Plasmodiophora brassicae reveals insights in its biotrophic life cycle and the origin of chitin synthesis.</title>
        <authorList>
            <person name="Schwelm A."/>
            <person name="Fogelqvist J."/>
            <person name="Knaust A."/>
            <person name="Julke S."/>
            <person name="Lilja T."/>
            <person name="Dhandapani V."/>
            <person name="Bonilla-Rosso G."/>
            <person name="Karlsson M."/>
            <person name="Shevchenko A."/>
            <person name="Choi S.R."/>
            <person name="Kim H.G."/>
            <person name="Park J.Y."/>
            <person name="Lim Y.P."/>
            <person name="Ludwig-Muller J."/>
            <person name="Dixelius C."/>
        </authorList>
    </citation>
    <scope>NUCLEOTIDE SEQUENCE</scope>
    <source>
        <tissue evidence="2">Potato root galls</tissue>
    </source>
</reference>
<keyword evidence="1" id="KW-0812">Transmembrane</keyword>
<name>A0A0H5R486_9EUKA</name>
<evidence type="ECO:0000313" key="2">
    <source>
        <dbReference type="EMBL" id="CRZ08953.1"/>
    </source>
</evidence>
<keyword evidence="1" id="KW-0472">Membrane</keyword>
<keyword evidence="1" id="KW-1133">Transmembrane helix</keyword>
<feature type="transmembrane region" description="Helical" evidence="1">
    <location>
        <begin position="447"/>
        <end position="467"/>
    </location>
</feature>
<dbReference type="EMBL" id="HACM01008511">
    <property type="protein sequence ID" value="CRZ08953.1"/>
    <property type="molecule type" value="Transcribed_RNA"/>
</dbReference>
<sequence length="484" mass="53529">MERHSFKLQRVGSLHAMLYTLIASDAVINYVSWLQDMNGVPYTSIGGRADPGSSSLVDLRSVDTGVIIRLNITVISSEECYWLQRRPDRVTLKFNSDHVIVVSPKDQELCRANRLRDRCASTDYAAIMTEHHFSWFHSVCGVVCYTVDKTYANHAITVASPNLEVVINGRALLGSPGRATSLTDSMVLTTNLELVPSQLSSRVLIEEPGTDNFRLALPHDLDLWVPYEDSLRSRDAFFNHNLGSAVFTNIQESYGQVASWTTSHQVPQSEPSFDIADKETLIRTAENELRRPITALKSVRFDIHIAGTISAISSRMKESENNVQRCACHVLADKGYNYAKCNVECVGTYDMFAGDRYLGSSPCKQVGMAAISSLKVPITAGSTLCTTTSRAVKEAQEVTASAPSQTVLSESTSWWQSTWQAVQTFPAVAIDTCTSFYHAMEMRLSRIGAIITSCLMIMFALVAIYALTRCFPKILRGICCLKDG</sequence>